<name>A0A2U8FJH6_9PAST</name>
<protein>
    <submittedName>
        <fullName evidence="1">Uncharacterized protein</fullName>
    </submittedName>
</protein>
<reference evidence="2" key="1">
    <citation type="submission" date="2018-05" db="EMBL/GenBank/DDBJ databases">
        <title>Complete genome sequence of Actinobacillus porcitonsillarum reference strain 9953L55 (CCUG 46996).</title>
        <authorList>
            <person name="Dona V."/>
            <person name="Perreten V."/>
        </authorList>
    </citation>
    <scope>NUCLEOTIDE SEQUENCE [LARGE SCALE GENOMIC DNA]</scope>
    <source>
        <strain evidence="2">9953L55</strain>
    </source>
</reference>
<organism evidence="1 2">
    <name type="scientific">Actinobacillus porcitonsillarum</name>
    <dbReference type="NCBI Taxonomy" id="189834"/>
    <lineage>
        <taxon>Bacteria</taxon>
        <taxon>Pseudomonadati</taxon>
        <taxon>Pseudomonadota</taxon>
        <taxon>Gammaproteobacteria</taxon>
        <taxon>Pasteurellales</taxon>
        <taxon>Pasteurellaceae</taxon>
        <taxon>Actinobacillus</taxon>
    </lineage>
</organism>
<dbReference type="KEGG" id="apor:DDU33_06375"/>
<proteinExistence type="predicted"/>
<gene>
    <name evidence="1" type="ORF">DDU33_06375</name>
</gene>
<dbReference type="RefSeq" id="WP_108923840.1">
    <property type="nucleotide sequence ID" value="NZ_CP029206.1"/>
</dbReference>
<keyword evidence="2" id="KW-1185">Reference proteome</keyword>
<accession>A0A2U8FJH6</accession>
<evidence type="ECO:0000313" key="2">
    <source>
        <dbReference type="Proteomes" id="UP000244920"/>
    </source>
</evidence>
<dbReference type="Proteomes" id="UP000244920">
    <property type="component" value="Chromosome"/>
</dbReference>
<dbReference type="EMBL" id="CP029206">
    <property type="protein sequence ID" value="AWI51125.1"/>
    <property type="molecule type" value="Genomic_DNA"/>
</dbReference>
<evidence type="ECO:0000313" key="1">
    <source>
        <dbReference type="EMBL" id="AWI51125.1"/>
    </source>
</evidence>
<dbReference type="AlphaFoldDB" id="A0A2U8FJH6"/>
<sequence length="446" mass="52010">MLKEFITSALIIDDNPNEVSELKKLLEENDIWTKHYIPDDLNKISNPINNRKIIFLDLFLDEGGNIKSNVAKIRRWFSSLLGTNFGSYGIVLWTKHDEELSSFKEKIYQTSGKYTPPLFVIAMDKTKYLRENKFDTLFQDLDDKLMKNISSSFFIEWNKAVKSSSDSTIYNLYSLFDCEEKSVEMREKYLETVMYELAIGYSGLPKQYGESENIFLQKELIKSLMDTLQFEIIQSYNSIKELFKTKSNLNFELKDKELKLNIFSKLNKDLLLDSTSINQEYAIPGTIYKFNSEKNENSEKDVKATETENNKDSLHIKDVITAVTENKIDSDSIDFIMVDISPPCDFSNSKKTKKSRTIEGAIVNYNKKLREQFKQERFYLLQPIYIDNTPKTIIFDFYSFQTIPEDELLDKNKYTPFLRIKSSLFSDVLQKLSSHTARIGLSMLYP</sequence>